<evidence type="ECO:0000256" key="1">
    <source>
        <dbReference type="SAM" id="Phobius"/>
    </source>
</evidence>
<feature type="transmembrane region" description="Helical" evidence="1">
    <location>
        <begin position="21"/>
        <end position="44"/>
    </location>
</feature>
<dbReference type="Pfam" id="PF06161">
    <property type="entry name" value="DUF975"/>
    <property type="match status" value="1"/>
</dbReference>
<dbReference type="Proteomes" id="UP000483765">
    <property type="component" value="Unassembled WGS sequence"/>
</dbReference>
<comment type="caution">
    <text evidence="2">The sequence shown here is derived from an EMBL/GenBank/DDBJ whole genome shotgun (WGS) entry which is preliminary data.</text>
</comment>
<dbReference type="RefSeq" id="WP_160864632.1">
    <property type="nucleotide sequence ID" value="NZ_WNXH01000023.1"/>
</dbReference>
<reference evidence="2 3" key="1">
    <citation type="submission" date="2019-11" db="EMBL/GenBank/DDBJ databases">
        <title>Divergent Streptococcus suis from cattle.</title>
        <authorList>
            <person name="Williamson C."/>
        </authorList>
    </citation>
    <scope>NUCLEOTIDE SEQUENCE [LARGE SCALE GENOMIC DNA]</scope>
    <source>
        <strain evidence="2 3">10-36905</strain>
    </source>
</reference>
<keyword evidence="1" id="KW-1133">Transmembrane helix</keyword>
<evidence type="ECO:0000313" key="2">
    <source>
        <dbReference type="EMBL" id="MYN70639.1"/>
    </source>
</evidence>
<feature type="transmembrane region" description="Helical" evidence="1">
    <location>
        <begin position="236"/>
        <end position="254"/>
    </location>
</feature>
<feature type="transmembrane region" description="Helical" evidence="1">
    <location>
        <begin position="113"/>
        <end position="134"/>
    </location>
</feature>
<keyword evidence="1" id="KW-0812">Transmembrane</keyword>
<name>A0A6L8N027_STRSU</name>
<sequence length="278" mass="31539">MTTNNIVSRAMAIRERTKGTTILFLPSILLAICYALSTTIFRLFTFLSLRQDSSLVESRLVSSVTLAYFAREGIQLLLQLLIGLACFHLLELVRGDRQEVTLKDCFSLLKTDWAKPICVTLLFQYLILMVAGLPATIGSALWLTGLTMRSLMVLSPGAMAELASHQPDQMMARGAILFIVGIVLYFLVYYAYSQTVFVLFDHLDNASYTNPLNVLRESRLLMKGNYWQRIRLDLSFLGWFVGELVTLHLLSIFVQPYYHIARTIFYEAIKAKIKTVSE</sequence>
<protein>
    <submittedName>
        <fullName evidence="2">DUF975 family protein</fullName>
    </submittedName>
</protein>
<dbReference type="InterPro" id="IPR010380">
    <property type="entry name" value="DUF975"/>
</dbReference>
<dbReference type="PANTHER" id="PTHR40076">
    <property type="entry name" value="MEMBRANE PROTEIN-RELATED"/>
    <property type="match status" value="1"/>
</dbReference>
<proteinExistence type="predicted"/>
<feature type="transmembrane region" description="Helical" evidence="1">
    <location>
        <begin position="175"/>
        <end position="192"/>
    </location>
</feature>
<dbReference type="PANTHER" id="PTHR40076:SF1">
    <property type="entry name" value="MEMBRANE PROTEIN"/>
    <property type="match status" value="1"/>
</dbReference>
<organism evidence="2 3">
    <name type="scientific">Streptococcus suis</name>
    <dbReference type="NCBI Taxonomy" id="1307"/>
    <lineage>
        <taxon>Bacteria</taxon>
        <taxon>Bacillati</taxon>
        <taxon>Bacillota</taxon>
        <taxon>Bacilli</taxon>
        <taxon>Lactobacillales</taxon>
        <taxon>Streptococcaceae</taxon>
        <taxon>Streptococcus</taxon>
    </lineage>
</organism>
<dbReference type="EMBL" id="WNXH01000023">
    <property type="protein sequence ID" value="MYN70639.1"/>
    <property type="molecule type" value="Genomic_DNA"/>
</dbReference>
<keyword evidence="1" id="KW-0472">Membrane</keyword>
<evidence type="ECO:0000313" key="3">
    <source>
        <dbReference type="Proteomes" id="UP000483765"/>
    </source>
</evidence>
<accession>A0A6L8N027</accession>
<dbReference type="AlphaFoldDB" id="A0A6L8N027"/>
<gene>
    <name evidence="2" type="ORF">GLP18_10545</name>
</gene>